<evidence type="ECO:0000313" key="6">
    <source>
        <dbReference type="Proteomes" id="UP000790347"/>
    </source>
</evidence>
<keyword evidence="3" id="KW-0812">Transmembrane</keyword>
<dbReference type="SMART" id="SM00630">
    <property type="entry name" value="Sema"/>
    <property type="match status" value="1"/>
</dbReference>
<dbReference type="InterPro" id="IPR015943">
    <property type="entry name" value="WD40/YVTN_repeat-like_dom_sf"/>
</dbReference>
<feature type="compositionally biased region" description="Acidic residues" evidence="2">
    <location>
        <begin position="1116"/>
        <end position="1135"/>
    </location>
</feature>
<feature type="compositionally biased region" description="Low complexity" evidence="2">
    <location>
        <begin position="1055"/>
        <end position="1064"/>
    </location>
</feature>
<evidence type="ECO:0000256" key="3">
    <source>
        <dbReference type="SAM" id="Phobius"/>
    </source>
</evidence>
<feature type="compositionally biased region" description="Low complexity" evidence="2">
    <location>
        <begin position="1012"/>
        <end position="1025"/>
    </location>
</feature>
<feature type="compositionally biased region" description="Basic residues" evidence="2">
    <location>
        <begin position="997"/>
        <end position="1007"/>
    </location>
</feature>
<dbReference type="GO" id="GO:0030215">
    <property type="term" value="F:semaphorin receptor binding"/>
    <property type="evidence" value="ECO:0007669"/>
    <property type="project" value="InterPro"/>
</dbReference>
<keyword evidence="3" id="KW-1133">Transmembrane helix</keyword>
<feature type="compositionally biased region" description="Polar residues" evidence="2">
    <location>
        <begin position="966"/>
        <end position="978"/>
    </location>
</feature>
<feature type="transmembrane region" description="Helical" evidence="3">
    <location>
        <begin position="733"/>
        <end position="755"/>
    </location>
</feature>
<dbReference type="GO" id="GO:0071526">
    <property type="term" value="P:semaphorin-plexin signaling pathway"/>
    <property type="evidence" value="ECO:0007669"/>
    <property type="project" value="TreeGrafter"/>
</dbReference>
<dbReference type="FunFam" id="2.130.10.10:FF:000346">
    <property type="entry name" value="Sema-1a, isoform D"/>
    <property type="match status" value="1"/>
</dbReference>
<proteinExistence type="predicted"/>
<feature type="compositionally biased region" description="Polar residues" evidence="2">
    <location>
        <begin position="1074"/>
        <end position="1085"/>
    </location>
</feature>
<comment type="caution">
    <text evidence="5">The sequence shown here is derived from an EMBL/GenBank/DDBJ whole genome shotgun (WGS) entry which is preliminary data.</text>
</comment>
<dbReference type="GO" id="GO:0005886">
    <property type="term" value="C:plasma membrane"/>
    <property type="evidence" value="ECO:0007669"/>
    <property type="project" value="TreeGrafter"/>
</dbReference>
<dbReference type="InterPro" id="IPR036352">
    <property type="entry name" value="Semap_dom_sf"/>
</dbReference>
<protein>
    <submittedName>
        <fullName evidence="5">Semaphorin</fullName>
    </submittedName>
</protein>
<dbReference type="GO" id="GO:0030335">
    <property type="term" value="P:positive regulation of cell migration"/>
    <property type="evidence" value="ECO:0007669"/>
    <property type="project" value="TreeGrafter"/>
</dbReference>
<dbReference type="GO" id="GO:0045499">
    <property type="term" value="F:chemorepellent activity"/>
    <property type="evidence" value="ECO:0007669"/>
    <property type="project" value="TreeGrafter"/>
</dbReference>
<sequence length="1135" mass="126781">MVSIESNTLSTMTTMKMMAKLDDPNQRRRTKLKLLNHCTNFVQNSSNINRSQSKTIHHHQDGDDDDDIVCMNNVIQMNCQQNSNDNHHYSNSHHYLSKNSSLTSQQRKFQLLDNQKLFWSSSKLSSSINFHQLLNQSSTLFCIIIFIIITFILNESIVFTLHWQENIEPKTRIHHLKDFDLFVGNDTAKDYFKFLDRDGDYLLIGARNFVYNISLPTLKENRKLEWSSNEDDIGMCKYKGKSEDACQNYIKVLAKLSDDRILVCGTNAFKPKCRSYQYGPMHNFLKLSEKPGEAICPYDPSYSSTYTFYENNLYVATVGGFTGADPLIYREPLRTDQFNPKHLNAPNFVSSFPYNGHVYFLFRETAVEYINCGKAIYSRVARVCARDNGGPHKFRARWTTFLKARLNCSIPGDFPFYFNEIQASSEIVKGLYGGQNEQLIYSVFTTPANSIGGSAICAFRMADIETVFRGPFKVQKDIDSNWLPESPQLSPRPGECSNNSQSLPENTLKFIKEHSLMDHTVQSFWNAPILVRTSFQSRFTSIAVDPQIETASGKTYDVLFIGTSNGTVLKAINAASPLAGHSNDHGSSVVPVVIEEITVFPRGTPVTQLLVHPSYYNAKLVAFSSHEIKTIRLYRCQAKTCGECVRLQDPYCSFDLQQQKCTSSRSRYWNRENFVQNIEMGWDPRCPDGRPGMPSGTSDENNMDDNRMDTSDEQESDMTTGPSAVPIYSSETFALAVVTSVVTSLVFGFIIGYIFSRRCRKDDPGICSPYDDPHSYLDPHNFAGALTAGHHGTTGLTRLTAGHGHGPAGMAPLYGTHGTLGHHYSTAGHPIGHPADMGTLVNSKPINLVLNVPKVNERNVNSPLLTAATAATVNNLRNGRGNSPPATPRYGPLPTILNHRRALLNNIQGNSDNNVPIINSAPMHRRLLPGALLANRQNGTAAAGGGGENVTIIPPPAYSDLDDFDMNSSQNGECSSVATEPRCQPMPFTFNNNINNNRHHTNRHQRRPLPNPHLSNDNNDNSNHFLLHDRRDISGNNKNRKISTRKQQSLDEMDNSNNNDQQHQQTKHHQQKQRTSSMSYSTGDSEATTITADDYGCNHTATSAAAAAAAAAHQEESDENDDDIVEGDYEDISQL</sequence>
<dbReference type="GO" id="GO:0007411">
    <property type="term" value="P:axon guidance"/>
    <property type="evidence" value="ECO:0007669"/>
    <property type="project" value="TreeGrafter"/>
</dbReference>
<name>A0A922HKU6_DERFA</name>
<dbReference type="InterPro" id="IPR027231">
    <property type="entry name" value="Semaphorin"/>
</dbReference>
<feature type="transmembrane region" description="Helical" evidence="3">
    <location>
        <begin position="140"/>
        <end position="163"/>
    </location>
</feature>
<dbReference type="Proteomes" id="UP000790347">
    <property type="component" value="Unassembled WGS sequence"/>
</dbReference>
<feature type="region of interest" description="Disordered" evidence="2">
    <location>
        <begin position="684"/>
        <end position="723"/>
    </location>
</feature>
<keyword evidence="6" id="KW-1185">Reference proteome</keyword>
<comment type="caution">
    <text evidence="1">Lacks conserved residue(s) required for the propagation of feature annotation.</text>
</comment>
<evidence type="ECO:0000256" key="1">
    <source>
        <dbReference type="PROSITE-ProRule" id="PRU00352"/>
    </source>
</evidence>
<dbReference type="Pfam" id="PF01403">
    <property type="entry name" value="Sema"/>
    <property type="match status" value="1"/>
</dbReference>
<evidence type="ECO:0000259" key="4">
    <source>
        <dbReference type="PROSITE" id="PS51004"/>
    </source>
</evidence>
<dbReference type="PANTHER" id="PTHR11036">
    <property type="entry name" value="SEMAPHORIN"/>
    <property type="match status" value="1"/>
</dbReference>
<organism evidence="5 6">
    <name type="scientific">Dermatophagoides farinae</name>
    <name type="common">American house dust mite</name>
    <dbReference type="NCBI Taxonomy" id="6954"/>
    <lineage>
        <taxon>Eukaryota</taxon>
        <taxon>Metazoa</taxon>
        <taxon>Ecdysozoa</taxon>
        <taxon>Arthropoda</taxon>
        <taxon>Chelicerata</taxon>
        <taxon>Arachnida</taxon>
        <taxon>Acari</taxon>
        <taxon>Acariformes</taxon>
        <taxon>Sarcoptiformes</taxon>
        <taxon>Astigmata</taxon>
        <taxon>Psoroptidia</taxon>
        <taxon>Analgoidea</taxon>
        <taxon>Pyroglyphidae</taxon>
        <taxon>Dermatophagoidinae</taxon>
        <taxon>Dermatophagoides</taxon>
    </lineage>
</organism>
<reference evidence="5" key="2">
    <citation type="journal article" date="2022" name="Res Sq">
        <title>Comparative Genomics Reveals Insights into the Divergent Evolution of Astigmatic Mites and Household Pest Adaptations.</title>
        <authorList>
            <person name="Xiong Q."/>
            <person name="Wan A.T.-Y."/>
            <person name="Liu X.-Y."/>
            <person name="Fung C.S.-H."/>
            <person name="Xiao X."/>
            <person name="Malainual N."/>
            <person name="Hou J."/>
            <person name="Wang L."/>
            <person name="Wang M."/>
            <person name="Yang K."/>
            <person name="Cui Y."/>
            <person name="Leung E."/>
            <person name="Nong W."/>
            <person name="Shin S.-K."/>
            <person name="Au S."/>
            <person name="Jeong K.Y."/>
            <person name="Chew F.T."/>
            <person name="Hui J."/>
            <person name="Leung T.F."/>
            <person name="Tungtrongchitr A."/>
            <person name="Zhong N."/>
            <person name="Liu Z."/>
            <person name="Tsui S."/>
        </authorList>
    </citation>
    <scope>NUCLEOTIDE SEQUENCE</scope>
    <source>
        <strain evidence="5">Derf</strain>
        <tissue evidence="5">Whole organism</tissue>
    </source>
</reference>
<dbReference type="Gene3D" id="3.30.1680.10">
    <property type="entry name" value="ligand-binding face of the semaphorins, domain 2"/>
    <property type="match status" value="1"/>
</dbReference>
<dbReference type="InterPro" id="IPR001627">
    <property type="entry name" value="Semap_dom"/>
</dbReference>
<feature type="domain" description="Sema" evidence="4">
    <location>
        <begin position="165"/>
        <end position="633"/>
    </location>
</feature>
<dbReference type="AlphaFoldDB" id="A0A922HKU6"/>
<feature type="region of interest" description="Disordered" evidence="2">
    <location>
        <begin position="939"/>
        <end position="1085"/>
    </location>
</feature>
<evidence type="ECO:0000313" key="5">
    <source>
        <dbReference type="EMBL" id="KAH9494334.1"/>
    </source>
</evidence>
<accession>A0A922HKU6</accession>
<dbReference type="Gene3D" id="2.130.10.10">
    <property type="entry name" value="YVTN repeat-like/Quinoprotein amine dehydrogenase"/>
    <property type="match status" value="1"/>
</dbReference>
<dbReference type="PANTHER" id="PTHR11036:SF127">
    <property type="entry name" value="SEMAPHORIN-1A"/>
    <property type="match status" value="1"/>
</dbReference>
<reference evidence="5" key="1">
    <citation type="submission" date="2013-05" db="EMBL/GenBank/DDBJ databases">
        <authorList>
            <person name="Yim A.K.Y."/>
            <person name="Chan T.F."/>
            <person name="Ji K.M."/>
            <person name="Liu X.Y."/>
            <person name="Zhou J.W."/>
            <person name="Li R.Q."/>
            <person name="Yang K.Y."/>
            <person name="Li J."/>
            <person name="Li M."/>
            <person name="Law P.T.W."/>
            <person name="Wu Y.L."/>
            <person name="Cai Z.L."/>
            <person name="Qin H."/>
            <person name="Bao Y."/>
            <person name="Leung R.K.K."/>
            <person name="Ng P.K.S."/>
            <person name="Zou J."/>
            <person name="Zhong X.J."/>
            <person name="Ran P.X."/>
            <person name="Zhong N.S."/>
            <person name="Liu Z.G."/>
            <person name="Tsui S.K.W."/>
        </authorList>
    </citation>
    <scope>NUCLEOTIDE SEQUENCE</scope>
    <source>
        <strain evidence="5">Derf</strain>
        <tissue evidence="5">Whole organism</tissue>
    </source>
</reference>
<dbReference type="SUPFAM" id="SSF103575">
    <property type="entry name" value="Plexin repeat"/>
    <property type="match status" value="1"/>
</dbReference>
<keyword evidence="3" id="KW-0472">Membrane</keyword>
<dbReference type="SUPFAM" id="SSF101912">
    <property type="entry name" value="Sema domain"/>
    <property type="match status" value="1"/>
</dbReference>
<gene>
    <name evidence="5" type="primary">smp-2</name>
    <name evidence="5" type="ORF">DERF_015026</name>
</gene>
<dbReference type="EMBL" id="ASGP02000008">
    <property type="protein sequence ID" value="KAH9494334.1"/>
    <property type="molecule type" value="Genomic_DNA"/>
</dbReference>
<evidence type="ECO:0000256" key="2">
    <source>
        <dbReference type="SAM" id="MobiDB-lite"/>
    </source>
</evidence>
<dbReference type="PROSITE" id="PS51004">
    <property type="entry name" value="SEMA"/>
    <property type="match status" value="1"/>
</dbReference>
<feature type="region of interest" description="Disordered" evidence="2">
    <location>
        <begin position="1108"/>
        <end position="1135"/>
    </location>
</feature>